<dbReference type="PANTHER" id="PTHR48106">
    <property type="entry name" value="QUINONE OXIDOREDUCTASE PIG3-RELATED"/>
    <property type="match status" value="1"/>
</dbReference>
<dbReference type="InterPro" id="IPR013149">
    <property type="entry name" value="ADH-like_C"/>
</dbReference>
<sequence>MRGVIAKQPGGPEELAFVELDEPLLQKGEILIDVQATAVNRTDILNREGKSGYAKNPVIGVEVAGIVADSNGCKGFAKGDRVMGGIVNGGAYADKVAMPANRAMLIPESLTFEDAAAIPEVFLTAYQTLYWIGRLSKGETVLIHAGGSGVGTAAIQLAKTLSQAKVITTAGSHEKLQVCKRLGADLVINYKSEAFEEAVIKETRNTGVDLILDFVGGKLLGEKLS</sequence>
<proteinExistence type="predicted"/>
<gene>
    <name evidence="4" type="ORF">JCM21714_2534</name>
</gene>
<dbReference type="GO" id="GO:0070402">
    <property type="term" value="F:NADPH binding"/>
    <property type="evidence" value="ECO:0007669"/>
    <property type="project" value="TreeGrafter"/>
</dbReference>
<evidence type="ECO:0000256" key="1">
    <source>
        <dbReference type="ARBA" id="ARBA00022857"/>
    </source>
</evidence>
<organism evidence="4 5">
    <name type="scientific">Gracilibacillus boraciitolerans JCM 21714</name>
    <dbReference type="NCBI Taxonomy" id="1298598"/>
    <lineage>
        <taxon>Bacteria</taxon>
        <taxon>Bacillati</taxon>
        <taxon>Bacillota</taxon>
        <taxon>Bacilli</taxon>
        <taxon>Bacillales</taxon>
        <taxon>Bacillaceae</taxon>
        <taxon>Gracilibacillus</taxon>
    </lineage>
</organism>
<protein>
    <submittedName>
        <fullName evidence="4">Quinone oxidoreductase</fullName>
    </submittedName>
</protein>
<keyword evidence="5" id="KW-1185">Reference proteome</keyword>
<dbReference type="AlphaFoldDB" id="W4VL19"/>
<dbReference type="EMBL" id="BAVS01000012">
    <property type="protein sequence ID" value="GAE93449.1"/>
    <property type="molecule type" value="Genomic_DNA"/>
</dbReference>
<accession>W4VL19</accession>
<comment type="caution">
    <text evidence="4">The sequence shown here is derived from an EMBL/GenBank/DDBJ whole genome shotgun (WGS) entry which is preliminary data.</text>
</comment>
<dbReference type="SUPFAM" id="SSF51735">
    <property type="entry name" value="NAD(P)-binding Rossmann-fold domains"/>
    <property type="match status" value="1"/>
</dbReference>
<dbReference type="Pfam" id="PF00107">
    <property type="entry name" value="ADH_zinc_N"/>
    <property type="match status" value="1"/>
</dbReference>
<dbReference type="Proteomes" id="UP000019102">
    <property type="component" value="Unassembled WGS sequence"/>
</dbReference>
<dbReference type="GO" id="GO:0016651">
    <property type="term" value="F:oxidoreductase activity, acting on NAD(P)H"/>
    <property type="evidence" value="ECO:0007669"/>
    <property type="project" value="TreeGrafter"/>
</dbReference>
<name>W4VL19_9BACI</name>
<evidence type="ECO:0000313" key="4">
    <source>
        <dbReference type="EMBL" id="GAE93449.1"/>
    </source>
</evidence>
<dbReference type="InterPro" id="IPR011032">
    <property type="entry name" value="GroES-like_sf"/>
</dbReference>
<dbReference type="Pfam" id="PF08240">
    <property type="entry name" value="ADH_N"/>
    <property type="match status" value="1"/>
</dbReference>
<keyword evidence="1" id="KW-0521">NADP</keyword>
<dbReference type="InterPro" id="IPR036291">
    <property type="entry name" value="NAD(P)-bd_dom_sf"/>
</dbReference>
<dbReference type="SUPFAM" id="SSF50129">
    <property type="entry name" value="GroES-like"/>
    <property type="match status" value="1"/>
</dbReference>
<dbReference type="RefSeq" id="WP_369403524.1">
    <property type="nucleotide sequence ID" value="NZ_BAVS01000012.1"/>
</dbReference>
<dbReference type="PANTHER" id="PTHR48106:SF18">
    <property type="entry name" value="QUINONE OXIDOREDUCTASE PIG3"/>
    <property type="match status" value="1"/>
</dbReference>
<dbReference type="InterPro" id="IPR013154">
    <property type="entry name" value="ADH-like_N"/>
</dbReference>
<dbReference type="SMART" id="SM00829">
    <property type="entry name" value="PKS_ER"/>
    <property type="match status" value="1"/>
</dbReference>
<dbReference type="STRING" id="1298598.JCM21714_2534"/>
<dbReference type="InterPro" id="IPR020843">
    <property type="entry name" value="ER"/>
</dbReference>
<evidence type="ECO:0000259" key="3">
    <source>
        <dbReference type="SMART" id="SM00829"/>
    </source>
</evidence>
<keyword evidence="2" id="KW-0560">Oxidoreductase</keyword>
<evidence type="ECO:0000313" key="5">
    <source>
        <dbReference type="Proteomes" id="UP000019102"/>
    </source>
</evidence>
<dbReference type="Gene3D" id="3.40.50.720">
    <property type="entry name" value="NAD(P)-binding Rossmann-like Domain"/>
    <property type="match status" value="1"/>
</dbReference>
<feature type="domain" description="Enoyl reductase (ER)" evidence="3">
    <location>
        <begin position="10"/>
        <end position="225"/>
    </location>
</feature>
<dbReference type="eggNOG" id="COG0604">
    <property type="taxonomic scope" value="Bacteria"/>
</dbReference>
<dbReference type="Gene3D" id="3.90.180.10">
    <property type="entry name" value="Medium-chain alcohol dehydrogenases, catalytic domain"/>
    <property type="match status" value="1"/>
</dbReference>
<evidence type="ECO:0000256" key="2">
    <source>
        <dbReference type="ARBA" id="ARBA00023002"/>
    </source>
</evidence>
<reference evidence="4 5" key="1">
    <citation type="journal article" date="2014" name="Genome Announc.">
        <title>Draft Genome Sequence of the Boron-Tolerant and Moderately Halotolerant Bacterium Gracilibacillus boraciitolerans JCM 21714T.</title>
        <authorList>
            <person name="Ahmed I."/>
            <person name="Oshima K."/>
            <person name="Suda W."/>
            <person name="Kitamura K."/>
            <person name="Iida T."/>
            <person name="Ohmori Y."/>
            <person name="Fujiwara T."/>
            <person name="Hattori M."/>
            <person name="Ohkuma M."/>
        </authorList>
    </citation>
    <scope>NUCLEOTIDE SEQUENCE [LARGE SCALE GENOMIC DNA]</scope>
    <source>
        <strain evidence="4 5">JCM 21714</strain>
    </source>
</reference>